<dbReference type="SUPFAM" id="SSF103473">
    <property type="entry name" value="MFS general substrate transporter"/>
    <property type="match status" value="1"/>
</dbReference>
<proteinExistence type="predicted"/>
<dbReference type="Pfam" id="PF07690">
    <property type="entry name" value="MFS_1"/>
    <property type="match status" value="1"/>
</dbReference>
<feature type="transmembrane region" description="Helical" evidence="5">
    <location>
        <begin position="228"/>
        <end position="246"/>
    </location>
</feature>
<protein>
    <submittedName>
        <fullName evidence="6">MFS general substrate transporter</fullName>
    </submittedName>
</protein>
<evidence type="ECO:0000313" key="6">
    <source>
        <dbReference type="EMBL" id="KAF2231276.1"/>
    </source>
</evidence>
<evidence type="ECO:0000256" key="1">
    <source>
        <dbReference type="ARBA" id="ARBA00004141"/>
    </source>
</evidence>
<name>A0A6A6GZM6_VIRVR</name>
<accession>A0A6A6GZM6</accession>
<evidence type="ECO:0000256" key="2">
    <source>
        <dbReference type="ARBA" id="ARBA00022692"/>
    </source>
</evidence>
<feature type="transmembrane region" description="Helical" evidence="5">
    <location>
        <begin position="110"/>
        <end position="131"/>
    </location>
</feature>
<feature type="transmembrane region" description="Helical" evidence="5">
    <location>
        <begin position="473"/>
        <end position="494"/>
    </location>
</feature>
<dbReference type="InterPro" id="IPR011701">
    <property type="entry name" value="MFS"/>
</dbReference>
<feature type="transmembrane region" description="Helical" evidence="5">
    <location>
        <begin position="336"/>
        <end position="357"/>
    </location>
</feature>
<dbReference type="PANTHER" id="PTHR23502">
    <property type="entry name" value="MAJOR FACILITATOR SUPERFAMILY"/>
    <property type="match status" value="1"/>
</dbReference>
<organism evidence="6 7">
    <name type="scientific">Viridothelium virens</name>
    <name type="common">Speckled blister lichen</name>
    <name type="synonym">Trypethelium virens</name>
    <dbReference type="NCBI Taxonomy" id="1048519"/>
    <lineage>
        <taxon>Eukaryota</taxon>
        <taxon>Fungi</taxon>
        <taxon>Dikarya</taxon>
        <taxon>Ascomycota</taxon>
        <taxon>Pezizomycotina</taxon>
        <taxon>Dothideomycetes</taxon>
        <taxon>Dothideomycetes incertae sedis</taxon>
        <taxon>Trypetheliales</taxon>
        <taxon>Trypetheliaceae</taxon>
        <taxon>Viridothelium</taxon>
    </lineage>
</organism>
<feature type="transmembrane region" description="Helical" evidence="5">
    <location>
        <begin position="138"/>
        <end position="157"/>
    </location>
</feature>
<feature type="transmembrane region" description="Helical" evidence="5">
    <location>
        <begin position="198"/>
        <end position="222"/>
    </location>
</feature>
<gene>
    <name evidence="6" type="ORF">EV356DRAFT_452269</name>
</gene>
<evidence type="ECO:0000256" key="5">
    <source>
        <dbReference type="SAM" id="Phobius"/>
    </source>
</evidence>
<reference evidence="6" key="1">
    <citation type="journal article" date="2020" name="Stud. Mycol.">
        <title>101 Dothideomycetes genomes: a test case for predicting lifestyles and emergence of pathogens.</title>
        <authorList>
            <person name="Haridas S."/>
            <person name="Albert R."/>
            <person name="Binder M."/>
            <person name="Bloem J."/>
            <person name="Labutti K."/>
            <person name="Salamov A."/>
            <person name="Andreopoulos B."/>
            <person name="Baker S."/>
            <person name="Barry K."/>
            <person name="Bills G."/>
            <person name="Bluhm B."/>
            <person name="Cannon C."/>
            <person name="Castanera R."/>
            <person name="Culley D."/>
            <person name="Daum C."/>
            <person name="Ezra D."/>
            <person name="Gonzalez J."/>
            <person name="Henrissat B."/>
            <person name="Kuo A."/>
            <person name="Liang C."/>
            <person name="Lipzen A."/>
            <person name="Lutzoni F."/>
            <person name="Magnuson J."/>
            <person name="Mondo S."/>
            <person name="Nolan M."/>
            <person name="Ohm R."/>
            <person name="Pangilinan J."/>
            <person name="Park H.-J."/>
            <person name="Ramirez L."/>
            <person name="Alfaro M."/>
            <person name="Sun H."/>
            <person name="Tritt A."/>
            <person name="Yoshinaga Y."/>
            <person name="Zwiers L.-H."/>
            <person name="Turgeon B."/>
            <person name="Goodwin S."/>
            <person name="Spatafora J."/>
            <person name="Crous P."/>
            <person name="Grigoriev I."/>
        </authorList>
    </citation>
    <scope>NUCLEOTIDE SEQUENCE</scope>
    <source>
        <strain evidence="6">Tuck. ex Michener</strain>
    </source>
</reference>
<sequence>MTGSLKSTEKNSLETVAVDEGADATDGYVIDASLYPDNAAGLKTTSDGKIVLIPQPSNDPNDPLNWSKRKKFWVLAVITYTAFLPDYTSGAGNILPIPQAHEWNLTQYTLQHAVIGNLFCLGASGLFAVTLANYFGRLPVLLVFQSISLATCAWGAASTSFKSFEAARILNGLFESCTQGAGILWIKDMFFFHEHPRFINILEFPVILSPYLGPLISSFILYKTRWQWTMWLATMMWAVGWILILFTDETLYDRHVSYHAPRGPHWKRVLGIEQAKSLKNRSFIEAVMRPLIALSKIPVLLVVIYYFLNFAWVIGVNTTVSIWLTDYYNFNGKNLGFFYFFGPIGVFIGFFIGHWAHDAYANFFARRHGGRILPEARLTLTYPATFIMAVALLILGFAIQRRWHYMVLAICSATQCVGVMIATTAVSAYLLDCFPEGAGEINAWVSISRAWGGFMATYIQLPWVQIMGSAKAMGIQTAITGAAALIIVFLQVYGQKIRAAQGRMVFRKEGLDR</sequence>
<dbReference type="GO" id="GO:0005886">
    <property type="term" value="C:plasma membrane"/>
    <property type="evidence" value="ECO:0007669"/>
    <property type="project" value="TreeGrafter"/>
</dbReference>
<evidence type="ECO:0000313" key="7">
    <source>
        <dbReference type="Proteomes" id="UP000800092"/>
    </source>
</evidence>
<evidence type="ECO:0000256" key="4">
    <source>
        <dbReference type="ARBA" id="ARBA00023136"/>
    </source>
</evidence>
<dbReference type="GO" id="GO:0022857">
    <property type="term" value="F:transmembrane transporter activity"/>
    <property type="evidence" value="ECO:0007669"/>
    <property type="project" value="InterPro"/>
</dbReference>
<evidence type="ECO:0000256" key="3">
    <source>
        <dbReference type="ARBA" id="ARBA00022989"/>
    </source>
</evidence>
<keyword evidence="7" id="KW-1185">Reference proteome</keyword>
<keyword evidence="2 5" id="KW-0812">Transmembrane</keyword>
<keyword evidence="3 5" id="KW-1133">Transmembrane helix</keyword>
<dbReference type="EMBL" id="ML991829">
    <property type="protein sequence ID" value="KAF2231276.1"/>
    <property type="molecule type" value="Genomic_DNA"/>
</dbReference>
<dbReference type="OrthoDB" id="2533084at2759"/>
<dbReference type="AlphaFoldDB" id="A0A6A6GZM6"/>
<dbReference type="Proteomes" id="UP000800092">
    <property type="component" value="Unassembled WGS sequence"/>
</dbReference>
<feature type="transmembrane region" description="Helical" evidence="5">
    <location>
        <begin position="72"/>
        <end position="90"/>
    </location>
</feature>
<dbReference type="Gene3D" id="1.20.1250.20">
    <property type="entry name" value="MFS general substrate transporter like domains"/>
    <property type="match status" value="1"/>
</dbReference>
<feature type="transmembrane region" description="Helical" evidence="5">
    <location>
        <begin position="299"/>
        <end position="324"/>
    </location>
</feature>
<keyword evidence="4 5" id="KW-0472">Membrane</keyword>
<dbReference type="PANTHER" id="PTHR23502:SF187">
    <property type="entry name" value="TRANSPORTER, PUTATIVE (AFU_ORTHOLOGUE AFUA_2G17840)-RELATED"/>
    <property type="match status" value="1"/>
</dbReference>
<feature type="transmembrane region" description="Helical" evidence="5">
    <location>
        <begin position="405"/>
        <end position="431"/>
    </location>
</feature>
<feature type="transmembrane region" description="Helical" evidence="5">
    <location>
        <begin position="378"/>
        <end position="399"/>
    </location>
</feature>
<comment type="subcellular location">
    <subcellularLocation>
        <location evidence="1">Membrane</location>
        <topology evidence="1">Multi-pass membrane protein</topology>
    </subcellularLocation>
</comment>
<dbReference type="InterPro" id="IPR036259">
    <property type="entry name" value="MFS_trans_sf"/>
</dbReference>